<evidence type="ECO:0000313" key="2">
    <source>
        <dbReference type="RefSeq" id="XP_016498489.1"/>
    </source>
</evidence>
<dbReference type="KEGG" id="nta:107817213"/>
<feature type="non-terminal residue" evidence="2">
    <location>
        <position position="1"/>
    </location>
</feature>
<dbReference type="PaxDb" id="4097-A0A1S4CC12"/>
<organism evidence="2">
    <name type="scientific">Nicotiana tabacum</name>
    <name type="common">Common tobacco</name>
    <dbReference type="NCBI Taxonomy" id="4097"/>
    <lineage>
        <taxon>Eukaryota</taxon>
        <taxon>Viridiplantae</taxon>
        <taxon>Streptophyta</taxon>
        <taxon>Embryophyta</taxon>
        <taxon>Tracheophyta</taxon>
        <taxon>Spermatophyta</taxon>
        <taxon>Magnoliopsida</taxon>
        <taxon>eudicotyledons</taxon>
        <taxon>Gunneridae</taxon>
        <taxon>Pentapetalae</taxon>
        <taxon>asterids</taxon>
        <taxon>lamiids</taxon>
        <taxon>Solanales</taxon>
        <taxon>Solanaceae</taxon>
        <taxon>Nicotianoideae</taxon>
        <taxon>Nicotianeae</taxon>
        <taxon>Nicotiana</taxon>
    </lineage>
</organism>
<dbReference type="PANTHER" id="PTHR14898">
    <property type="entry name" value="ENHANCER OF POLYCOMB"/>
    <property type="match status" value="1"/>
</dbReference>
<dbReference type="InterPro" id="IPR024943">
    <property type="entry name" value="Enhancer_polycomb"/>
</dbReference>
<dbReference type="RefSeq" id="XP_016498489.1">
    <property type="nucleotide sequence ID" value="XM_016643003.1"/>
</dbReference>
<accession>A0A1S4CC12</accession>
<feature type="coiled-coil region" evidence="1">
    <location>
        <begin position="5"/>
        <end position="41"/>
    </location>
</feature>
<keyword evidence="1" id="KW-0175">Coiled coil</keyword>
<name>A0A1S4CC12_TOBAC</name>
<dbReference type="AlphaFoldDB" id="A0A1S4CC12"/>
<reference evidence="2" key="1">
    <citation type="submission" date="2025-08" db="UniProtKB">
        <authorList>
            <consortium name="RefSeq"/>
        </authorList>
    </citation>
    <scope>IDENTIFICATION</scope>
</reference>
<sequence length="210" mass="23403">ILQVRRNLDQSKTILEALIKREEKKREVVESEVSLQRLQMKHKNEIELFEDTLTLPGFPSFPSKEVGSSEEEYIDSDDAAISRPHAQTAVSPHLLFSDSKPVMASAGSMRRGQGLKRRYVPYGGLHKLDPNEPLLLFTRPLDPEKMVAAGILPPDSSMGNGLAARTFNSRGRIGRGGRIVFDRWSPLMHTPIDCGDALYVPPKGRHSAHP</sequence>
<dbReference type="GO" id="GO:0006357">
    <property type="term" value="P:regulation of transcription by RNA polymerase II"/>
    <property type="evidence" value="ECO:0007669"/>
    <property type="project" value="InterPro"/>
</dbReference>
<proteinExistence type="predicted"/>
<dbReference type="OMA" id="QCTFIAN"/>
<gene>
    <name evidence="2" type="primary">LOC107817213</name>
</gene>
<protein>
    <submittedName>
        <fullName evidence="2">Uncharacterized protein</fullName>
    </submittedName>
</protein>
<dbReference type="GO" id="GO:0035267">
    <property type="term" value="C:NuA4 histone acetyltransferase complex"/>
    <property type="evidence" value="ECO:0007669"/>
    <property type="project" value="InterPro"/>
</dbReference>
<dbReference type="STRING" id="4097.A0A1S4CC12"/>
<evidence type="ECO:0000256" key="1">
    <source>
        <dbReference type="SAM" id="Coils"/>
    </source>
</evidence>
<dbReference type="OrthoDB" id="1739547at2759"/>